<dbReference type="Pfam" id="PF19054">
    <property type="entry name" value="DUF5753"/>
    <property type="match status" value="1"/>
</dbReference>
<dbReference type="Gene3D" id="1.10.260.40">
    <property type="entry name" value="lambda repressor-like DNA-binding domains"/>
    <property type="match status" value="1"/>
</dbReference>
<dbReference type="Proteomes" id="UP000233766">
    <property type="component" value="Unassembled WGS sequence"/>
</dbReference>
<organism evidence="2 3">
    <name type="scientific">Nocardia fluminea</name>
    <dbReference type="NCBI Taxonomy" id="134984"/>
    <lineage>
        <taxon>Bacteria</taxon>
        <taxon>Bacillati</taxon>
        <taxon>Actinomycetota</taxon>
        <taxon>Actinomycetes</taxon>
        <taxon>Mycobacteriales</taxon>
        <taxon>Nocardiaceae</taxon>
        <taxon>Nocardia</taxon>
    </lineage>
</organism>
<comment type="caution">
    <text evidence="2">The sequence shown here is derived from an EMBL/GenBank/DDBJ whole genome shotgun (WGS) entry which is preliminary data.</text>
</comment>
<feature type="domain" description="HTH cro/C1-type" evidence="1">
    <location>
        <begin position="37"/>
        <end position="82"/>
    </location>
</feature>
<dbReference type="CDD" id="cd00093">
    <property type="entry name" value="HTH_XRE"/>
    <property type="match status" value="1"/>
</dbReference>
<name>A0A2N3VKH9_9NOCA</name>
<keyword evidence="3" id="KW-1185">Reference proteome</keyword>
<dbReference type="PROSITE" id="PS50943">
    <property type="entry name" value="HTH_CROC1"/>
    <property type="match status" value="1"/>
</dbReference>
<evidence type="ECO:0000313" key="2">
    <source>
        <dbReference type="EMBL" id="PKV82121.1"/>
    </source>
</evidence>
<dbReference type="SUPFAM" id="SSF47413">
    <property type="entry name" value="lambda repressor-like DNA-binding domains"/>
    <property type="match status" value="1"/>
</dbReference>
<proteinExistence type="predicted"/>
<dbReference type="AlphaFoldDB" id="A0A2N3VKH9"/>
<dbReference type="SMART" id="SM00530">
    <property type="entry name" value="HTH_XRE"/>
    <property type="match status" value="1"/>
</dbReference>
<dbReference type="Pfam" id="PF01381">
    <property type="entry name" value="HTH_3"/>
    <property type="match status" value="1"/>
</dbReference>
<gene>
    <name evidence="2" type="ORF">ATK86_6606</name>
</gene>
<sequence>MASAAQQPDTVGSMARTARKVLLGREIDALLRRSRTTQVDAGKMIGVSQSRIASVISGTGNLSAQALDDLVRQLGVADDDYIAILLDLREDSHRRGFWNSGYRRAYIEELRLLVDLEAVADRLRETAAEIVPGLLQHESYIRALHEPLQPDPDDPGAVTVDDYVRARVARQRILLERGAPEFHAILSESCLRRTYGGDAVMLDQITHLLELATRPNIQIQVMPFTHQAPGAGMEDRYILVRVPSPGAAGDLEMAVVEAQGEIRYIDDKPAVGIRDKIFNRLAMTALSPHDSRQFMEHLVRGLRSRPTIQR</sequence>
<dbReference type="GO" id="GO:0003677">
    <property type="term" value="F:DNA binding"/>
    <property type="evidence" value="ECO:0007669"/>
    <property type="project" value="InterPro"/>
</dbReference>
<reference evidence="2 3" key="1">
    <citation type="submission" date="2017-12" db="EMBL/GenBank/DDBJ databases">
        <title>Sequencing the genomes of 1000 Actinobacteria strains.</title>
        <authorList>
            <person name="Klenk H.-P."/>
        </authorList>
    </citation>
    <scope>NUCLEOTIDE SEQUENCE [LARGE SCALE GENOMIC DNA]</scope>
    <source>
        <strain evidence="2 3">DSM 44489</strain>
    </source>
</reference>
<evidence type="ECO:0000259" key="1">
    <source>
        <dbReference type="PROSITE" id="PS50943"/>
    </source>
</evidence>
<protein>
    <recommendedName>
        <fullName evidence="1">HTH cro/C1-type domain-containing protein</fullName>
    </recommendedName>
</protein>
<dbReference type="InterPro" id="IPR010982">
    <property type="entry name" value="Lambda_DNA-bd_dom_sf"/>
</dbReference>
<accession>A0A2N3VKH9</accession>
<dbReference type="InterPro" id="IPR043917">
    <property type="entry name" value="DUF5753"/>
</dbReference>
<dbReference type="EMBL" id="PJMW01000002">
    <property type="protein sequence ID" value="PKV82121.1"/>
    <property type="molecule type" value="Genomic_DNA"/>
</dbReference>
<evidence type="ECO:0000313" key="3">
    <source>
        <dbReference type="Proteomes" id="UP000233766"/>
    </source>
</evidence>
<dbReference type="InterPro" id="IPR001387">
    <property type="entry name" value="Cro/C1-type_HTH"/>
</dbReference>